<accession>A0A919CSN3</accession>
<protein>
    <submittedName>
        <fullName evidence="1">Uncharacterized protein</fullName>
    </submittedName>
</protein>
<reference evidence="1" key="1">
    <citation type="journal article" date="2014" name="Int. J. Syst. Evol. Microbiol.">
        <title>Complete genome sequence of Corynebacterium casei LMG S-19264T (=DSM 44701T), isolated from a smear-ripened cheese.</title>
        <authorList>
            <consortium name="US DOE Joint Genome Institute (JGI-PGF)"/>
            <person name="Walter F."/>
            <person name="Albersmeier A."/>
            <person name="Kalinowski J."/>
            <person name="Ruckert C."/>
        </authorList>
    </citation>
    <scope>NUCLEOTIDE SEQUENCE</scope>
    <source>
        <strain evidence="1">KCTC 42651</strain>
    </source>
</reference>
<dbReference type="Proteomes" id="UP000630353">
    <property type="component" value="Unassembled WGS sequence"/>
</dbReference>
<evidence type="ECO:0000313" key="2">
    <source>
        <dbReference type="Proteomes" id="UP000630353"/>
    </source>
</evidence>
<name>A0A919CSN3_9PROT</name>
<evidence type="ECO:0000313" key="1">
    <source>
        <dbReference type="EMBL" id="GHD63220.1"/>
    </source>
</evidence>
<comment type="caution">
    <text evidence="1">The sequence shown here is derived from an EMBL/GenBank/DDBJ whole genome shotgun (WGS) entry which is preliminary data.</text>
</comment>
<keyword evidence="2" id="KW-1185">Reference proteome</keyword>
<dbReference type="EMBL" id="BMZS01000016">
    <property type="protein sequence ID" value="GHD63220.1"/>
    <property type="molecule type" value="Genomic_DNA"/>
</dbReference>
<dbReference type="RefSeq" id="WP_189995483.1">
    <property type="nucleotide sequence ID" value="NZ_BMZS01000016.1"/>
</dbReference>
<dbReference type="AlphaFoldDB" id="A0A919CSN3"/>
<organism evidence="1 2">
    <name type="scientific">Thalassobaculum fulvum</name>
    <dbReference type="NCBI Taxonomy" id="1633335"/>
    <lineage>
        <taxon>Bacteria</taxon>
        <taxon>Pseudomonadati</taxon>
        <taxon>Pseudomonadota</taxon>
        <taxon>Alphaproteobacteria</taxon>
        <taxon>Rhodospirillales</taxon>
        <taxon>Thalassobaculaceae</taxon>
        <taxon>Thalassobaculum</taxon>
    </lineage>
</organism>
<proteinExistence type="predicted"/>
<gene>
    <name evidence="1" type="ORF">GCM10017083_53150</name>
</gene>
<reference evidence="1" key="2">
    <citation type="submission" date="2020-09" db="EMBL/GenBank/DDBJ databases">
        <authorList>
            <person name="Sun Q."/>
            <person name="Kim S."/>
        </authorList>
    </citation>
    <scope>NUCLEOTIDE SEQUENCE</scope>
    <source>
        <strain evidence="1">KCTC 42651</strain>
    </source>
</reference>
<sequence>MDDGPAGHAMTEIALALAMSFFCLLVLALVTMGASAPGAEADARIEAMAAAPAGGASEPLATSDRLVVFHGGRFFDADRRPLDPASLDPASLDPMAAGQGGRLVLAVDPGLPLTEVLAARRQLAGRDLVVTPLDRAWLAALGPGAGR</sequence>